<dbReference type="Proteomes" id="UP000470404">
    <property type="component" value="Unassembled WGS sequence"/>
</dbReference>
<organism evidence="1 2">
    <name type="scientific">Amycolatopsis rubida</name>
    <dbReference type="NCBI Taxonomy" id="112413"/>
    <lineage>
        <taxon>Bacteria</taxon>
        <taxon>Bacillati</taxon>
        <taxon>Actinomycetota</taxon>
        <taxon>Actinomycetes</taxon>
        <taxon>Pseudonocardiales</taxon>
        <taxon>Pseudonocardiaceae</taxon>
        <taxon>Amycolatopsis</taxon>
    </lineage>
</organism>
<protein>
    <submittedName>
        <fullName evidence="1">Acyl carrier protein</fullName>
    </submittedName>
</protein>
<evidence type="ECO:0000313" key="1">
    <source>
        <dbReference type="EMBL" id="NEC62317.1"/>
    </source>
</evidence>
<name>A0ABX0C3F9_9PSEU</name>
<gene>
    <name evidence="1" type="ORF">G3I59_43625</name>
</gene>
<dbReference type="EMBL" id="JAAGNC010000209">
    <property type="protein sequence ID" value="NEC62317.1"/>
    <property type="molecule type" value="Genomic_DNA"/>
</dbReference>
<comment type="caution">
    <text evidence="1">The sequence shown here is derived from an EMBL/GenBank/DDBJ whole genome shotgun (WGS) entry which is preliminary data.</text>
</comment>
<reference evidence="1 2" key="1">
    <citation type="submission" date="2020-01" db="EMBL/GenBank/DDBJ databases">
        <title>Insect and environment-associated Actinomycetes.</title>
        <authorList>
            <person name="Currrie C."/>
            <person name="Chevrette M."/>
            <person name="Carlson C."/>
            <person name="Stubbendieck R."/>
            <person name="Wendt-Pienkowski E."/>
        </authorList>
    </citation>
    <scope>NUCLEOTIDE SEQUENCE [LARGE SCALE GENOMIC DNA]</scope>
    <source>
        <strain evidence="1 2">SID8386</strain>
    </source>
</reference>
<keyword evidence="2" id="KW-1185">Reference proteome</keyword>
<evidence type="ECO:0000313" key="2">
    <source>
        <dbReference type="Proteomes" id="UP000470404"/>
    </source>
</evidence>
<sequence length="73" mass="7860">MFDLLTEIGLDAETLAEADSSTRLRADLALSSVETTDLQLELTARFGLAVNLWDTEDYTLGQLAELAGAAVSR</sequence>
<proteinExistence type="predicted"/>
<accession>A0ABX0C3F9</accession>